<dbReference type="InterPro" id="IPR019734">
    <property type="entry name" value="TPR_rpt"/>
</dbReference>
<gene>
    <name evidence="4" type="ORF">SAMN05192534_102186</name>
</gene>
<protein>
    <submittedName>
        <fullName evidence="4">Tetratricopeptide repeat-containing protein</fullName>
    </submittedName>
</protein>
<evidence type="ECO:0000256" key="1">
    <source>
        <dbReference type="ARBA" id="ARBA00022737"/>
    </source>
</evidence>
<keyword evidence="2 3" id="KW-0802">TPR repeat</keyword>
<dbReference type="AlphaFoldDB" id="A0A1G8AJE3"/>
<dbReference type="PANTHER" id="PTHR45586">
    <property type="entry name" value="TPR REPEAT-CONTAINING PROTEIN PA4667"/>
    <property type="match status" value="1"/>
</dbReference>
<dbReference type="SUPFAM" id="SSF48452">
    <property type="entry name" value="TPR-like"/>
    <property type="match status" value="1"/>
</dbReference>
<accession>A0A1G8AJE3</accession>
<evidence type="ECO:0000256" key="2">
    <source>
        <dbReference type="ARBA" id="ARBA00022803"/>
    </source>
</evidence>
<evidence type="ECO:0000313" key="4">
    <source>
        <dbReference type="EMBL" id="SDH21019.1"/>
    </source>
</evidence>
<reference evidence="4 5" key="1">
    <citation type="submission" date="2016-10" db="EMBL/GenBank/DDBJ databases">
        <authorList>
            <person name="de Groot N.N."/>
        </authorList>
    </citation>
    <scope>NUCLEOTIDE SEQUENCE [LARGE SCALE GENOMIC DNA]</scope>
    <source>
        <strain evidence="4 5">DSM 21632</strain>
    </source>
</reference>
<dbReference type="Pfam" id="PF14559">
    <property type="entry name" value="TPR_19"/>
    <property type="match status" value="1"/>
</dbReference>
<dbReference type="InterPro" id="IPR013105">
    <property type="entry name" value="TPR_2"/>
</dbReference>
<dbReference type="PROSITE" id="PS50005">
    <property type="entry name" value="TPR"/>
    <property type="match status" value="1"/>
</dbReference>
<dbReference type="Proteomes" id="UP000199163">
    <property type="component" value="Unassembled WGS sequence"/>
</dbReference>
<dbReference type="RefSeq" id="WP_175487365.1">
    <property type="nucleotide sequence ID" value="NZ_FNDK01000002.1"/>
</dbReference>
<dbReference type="EMBL" id="FNDK01000002">
    <property type="protein sequence ID" value="SDH21019.1"/>
    <property type="molecule type" value="Genomic_DNA"/>
</dbReference>
<name>A0A1G8AJE3_9BACI</name>
<keyword evidence="1" id="KW-0677">Repeat</keyword>
<dbReference type="InterPro" id="IPR051012">
    <property type="entry name" value="CellSynth/LPSAsmb/PSIAsmb"/>
</dbReference>
<evidence type="ECO:0000256" key="3">
    <source>
        <dbReference type="PROSITE-ProRule" id="PRU00339"/>
    </source>
</evidence>
<dbReference type="Pfam" id="PF07719">
    <property type="entry name" value="TPR_2"/>
    <property type="match status" value="1"/>
</dbReference>
<dbReference type="SMART" id="SM00028">
    <property type="entry name" value="TPR"/>
    <property type="match status" value="3"/>
</dbReference>
<dbReference type="STRING" id="568899.SAMN05192534_102186"/>
<proteinExistence type="predicted"/>
<keyword evidence="5" id="KW-1185">Reference proteome</keyword>
<sequence length="352" mass="41362">MNRQNNYRKGQIIPFIQNGEYFFKRGVTAYQNNQLQRAVKYLRRAVELNPEQGVFYCQLAAVYADLADYEKSNALLLYVLDELDETMYECYFFLANNYAYQGLFDRAREMANLYLSCAPEGDFTADAEDLLQLLKLEGVEDDEAEEEWLRTGDELIITYEKALRMIEENKLLEAENLLENIITDYPSYWPAHSQLAQVLHLKGQTEEALAYIKDILQENHYVPAMCQLALFYKELGRETEAQDTTLVLKKMVPMDKDHLQRVAITLCCLREYEGAYHLFRTLFQRFYPEDKTIFFQYGVASYQTGRYQQAKKWWRQAEVRNHNGASQLLAKMQDGLLTASDVMHVTHEQYRY</sequence>
<organism evidence="4 5">
    <name type="scientific">Alteribacillus persepolensis</name>
    <dbReference type="NCBI Taxonomy" id="568899"/>
    <lineage>
        <taxon>Bacteria</taxon>
        <taxon>Bacillati</taxon>
        <taxon>Bacillota</taxon>
        <taxon>Bacilli</taxon>
        <taxon>Bacillales</taxon>
        <taxon>Bacillaceae</taxon>
        <taxon>Alteribacillus</taxon>
    </lineage>
</organism>
<dbReference type="InterPro" id="IPR011990">
    <property type="entry name" value="TPR-like_helical_dom_sf"/>
</dbReference>
<feature type="repeat" description="TPR" evidence="3">
    <location>
        <begin position="19"/>
        <end position="52"/>
    </location>
</feature>
<evidence type="ECO:0000313" key="5">
    <source>
        <dbReference type="Proteomes" id="UP000199163"/>
    </source>
</evidence>
<dbReference type="Gene3D" id="1.25.40.10">
    <property type="entry name" value="Tetratricopeptide repeat domain"/>
    <property type="match status" value="2"/>
</dbReference>
<dbReference type="PANTHER" id="PTHR45586:SF1">
    <property type="entry name" value="LIPOPOLYSACCHARIDE ASSEMBLY PROTEIN B"/>
    <property type="match status" value="1"/>
</dbReference>